<evidence type="ECO:0000256" key="2">
    <source>
        <dbReference type="RuleBase" id="RU003523"/>
    </source>
</evidence>
<gene>
    <name evidence="4" type="primary">nifV</name>
    <name evidence="4" type="ORF">Q4T40_12835</name>
</gene>
<evidence type="ECO:0000259" key="3">
    <source>
        <dbReference type="PROSITE" id="PS50991"/>
    </source>
</evidence>
<evidence type="ECO:0000256" key="1">
    <source>
        <dbReference type="ARBA" id="ARBA00022679"/>
    </source>
</evidence>
<dbReference type="Gene3D" id="3.20.20.70">
    <property type="entry name" value="Aldolase class I"/>
    <property type="match status" value="1"/>
</dbReference>
<keyword evidence="5" id="KW-1185">Reference proteome</keyword>
<dbReference type="EC" id="2.3.3.14" evidence="4"/>
<dbReference type="Gene3D" id="1.10.238.260">
    <property type="match status" value="1"/>
</dbReference>
<dbReference type="Proteomes" id="UP001254848">
    <property type="component" value="Unassembled WGS sequence"/>
</dbReference>
<dbReference type="RefSeq" id="WP_413780620.1">
    <property type="nucleotide sequence ID" value="NZ_JAUOZS010000001.1"/>
</dbReference>
<dbReference type="PROSITE" id="PS00815">
    <property type="entry name" value="AIPM_HOMOCIT_SYNTH_1"/>
    <property type="match status" value="1"/>
</dbReference>
<protein>
    <submittedName>
        <fullName evidence="4">Homocitrate synthase</fullName>
        <ecNumber evidence="4">2.3.3.14</ecNumber>
    </submittedName>
</protein>
<name>A0ABU3NZB9_9FIRM</name>
<dbReference type="PROSITE" id="PS00816">
    <property type="entry name" value="AIPM_HOMOCIT_SYNTH_2"/>
    <property type="match status" value="1"/>
</dbReference>
<keyword evidence="4" id="KW-0012">Acyltransferase</keyword>
<keyword evidence="1 2" id="KW-0808">Transferase</keyword>
<dbReference type="PROSITE" id="PS50991">
    <property type="entry name" value="PYR_CT"/>
    <property type="match status" value="1"/>
</dbReference>
<dbReference type="Pfam" id="PF00682">
    <property type="entry name" value="HMGL-like"/>
    <property type="match status" value="1"/>
</dbReference>
<dbReference type="InterPro" id="IPR013477">
    <property type="entry name" value="NifV/FrbC"/>
</dbReference>
<dbReference type="InterPro" id="IPR013785">
    <property type="entry name" value="Aldolase_TIM"/>
</dbReference>
<dbReference type="GO" id="GO:0004410">
    <property type="term" value="F:homocitrate synthase activity"/>
    <property type="evidence" value="ECO:0007669"/>
    <property type="project" value="UniProtKB-EC"/>
</dbReference>
<dbReference type="PANTHER" id="PTHR42880:SF1">
    <property type="entry name" value="ISOPROPYLMALATE_HOMOCITRATE_CITRAMALATE SYNTHASE FAMILY PROTEIN"/>
    <property type="match status" value="1"/>
</dbReference>
<reference evidence="4 5" key="1">
    <citation type="submission" date="2023-07" db="EMBL/GenBank/DDBJ databases">
        <title>The novel representative of Negativicutes class, Anaeroselena agilis gen. nov. sp. nov.</title>
        <authorList>
            <person name="Prokofeva M.I."/>
            <person name="Elcheninov A.G."/>
            <person name="Klyukina A."/>
            <person name="Kublanov I.V."/>
            <person name="Frolov E.N."/>
            <person name="Podosokorskaya O.A."/>
        </authorList>
    </citation>
    <scope>NUCLEOTIDE SEQUENCE [LARGE SCALE GENOMIC DNA]</scope>
    <source>
        <strain evidence="4 5">4137-cl</strain>
    </source>
</reference>
<dbReference type="SUPFAM" id="SSF51569">
    <property type="entry name" value="Aldolase"/>
    <property type="match status" value="1"/>
</dbReference>
<dbReference type="Pfam" id="PF22617">
    <property type="entry name" value="HCS_D2"/>
    <property type="match status" value="1"/>
</dbReference>
<dbReference type="NCBIfam" id="TIGR02660">
    <property type="entry name" value="nifV_homocitr"/>
    <property type="match status" value="1"/>
</dbReference>
<dbReference type="CDD" id="cd07939">
    <property type="entry name" value="DRE_TIM_NifV"/>
    <property type="match status" value="1"/>
</dbReference>
<evidence type="ECO:0000313" key="5">
    <source>
        <dbReference type="Proteomes" id="UP001254848"/>
    </source>
</evidence>
<accession>A0ABU3NZB9</accession>
<feature type="domain" description="Pyruvate carboxyltransferase" evidence="3">
    <location>
        <begin position="10"/>
        <end position="260"/>
    </location>
</feature>
<organism evidence="4 5">
    <name type="scientific">Anaeroselena agilis</name>
    <dbReference type="NCBI Taxonomy" id="3063788"/>
    <lineage>
        <taxon>Bacteria</taxon>
        <taxon>Bacillati</taxon>
        <taxon>Bacillota</taxon>
        <taxon>Negativicutes</taxon>
        <taxon>Acetonemataceae</taxon>
        <taxon>Anaeroselena</taxon>
    </lineage>
</organism>
<dbReference type="EMBL" id="JAUOZS010000001">
    <property type="protein sequence ID" value="MDT8902134.1"/>
    <property type="molecule type" value="Genomic_DNA"/>
</dbReference>
<dbReference type="InterPro" id="IPR002034">
    <property type="entry name" value="AIPM/Hcit_synth_CS"/>
</dbReference>
<dbReference type="PANTHER" id="PTHR42880">
    <property type="entry name" value="HOMOCITRATE SYNTHASE"/>
    <property type="match status" value="1"/>
</dbReference>
<dbReference type="InterPro" id="IPR054691">
    <property type="entry name" value="LeuA/HCS_post-cat"/>
</dbReference>
<dbReference type="InterPro" id="IPR000891">
    <property type="entry name" value="PYR_CT"/>
</dbReference>
<proteinExistence type="inferred from homology"/>
<sequence>MGTLSPDKAVYVVDTTLRDGEQTAGVAFGPAEKLAIARLLDDVGVDQIEAGTPAMGGEEAEAVGLIAAAGLKASVMAWCRATAADIAAAVACGVDAVEISSPVSALHIRDKLRASPAAVLANTVAAVEFARKHGLYISVGMEDASRADEDFLLTYIRAVTAAGARRVRYCDTVGILDPLTMAARIERLRRDKGAELEVHAHNDFGMATANTVAAHRAGARFLSVTVNGLGERAGNAALEEVLMFLRHSGAAAGYNLAGLRQLCQYVAGASGRGIPAAKPVVGQAIFHHESGIHADGVLKNPALYEPFDPAEVGLERRIVVGKHSGKAALLHKSRELGLPLSEAALAPVAAAVKQRAVQRKEPVADGELAAIIREHLAC</sequence>
<comment type="similarity">
    <text evidence="2">Belongs to the alpha-IPM synthase/homocitrate synthase family.</text>
</comment>
<evidence type="ECO:0000313" key="4">
    <source>
        <dbReference type="EMBL" id="MDT8902134.1"/>
    </source>
</evidence>
<comment type="caution">
    <text evidence="4">The sequence shown here is derived from an EMBL/GenBank/DDBJ whole genome shotgun (WGS) entry which is preliminary data.</text>
</comment>